<reference evidence="3" key="2">
    <citation type="submission" date="2020-11" db="EMBL/GenBank/DDBJ databases">
        <title>Whole genome sequencing of Colletotrichum sp.</title>
        <authorList>
            <person name="Li H."/>
        </authorList>
    </citation>
    <scope>NUCLEOTIDE SEQUENCE</scope>
    <source>
        <strain evidence="3">CkLH20</strain>
    </source>
</reference>
<reference evidence="3" key="1">
    <citation type="submission" date="2020-03" db="EMBL/GenBank/DDBJ databases">
        <authorList>
            <person name="He L."/>
        </authorList>
    </citation>
    <scope>NUCLEOTIDE SEQUENCE</scope>
    <source>
        <strain evidence="3">CkLH20</strain>
    </source>
</reference>
<dbReference type="CDD" id="cd02440">
    <property type="entry name" value="AdoMet_MTases"/>
    <property type="match status" value="1"/>
</dbReference>
<dbReference type="Gene3D" id="3.40.50.150">
    <property type="entry name" value="Vaccinia Virus protein VP39"/>
    <property type="match status" value="1"/>
</dbReference>
<evidence type="ECO:0008006" key="5">
    <source>
        <dbReference type="Google" id="ProtNLM"/>
    </source>
</evidence>
<comment type="caution">
    <text evidence="3">The sequence shown here is derived from an EMBL/GenBank/DDBJ whole genome shotgun (WGS) entry which is preliminary data.</text>
</comment>
<dbReference type="Pfam" id="PF13489">
    <property type="entry name" value="Methyltransf_23"/>
    <property type="match status" value="1"/>
</dbReference>
<dbReference type="PANTHER" id="PTHR43591">
    <property type="entry name" value="METHYLTRANSFERASE"/>
    <property type="match status" value="1"/>
</dbReference>
<dbReference type="GO" id="GO:0008168">
    <property type="term" value="F:methyltransferase activity"/>
    <property type="evidence" value="ECO:0007669"/>
    <property type="project" value="TreeGrafter"/>
</dbReference>
<dbReference type="Proteomes" id="UP000781932">
    <property type="component" value="Unassembled WGS sequence"/>
</dbReference>
<dbReference type="InterPro" id="IPR029063">
    <property type="entry name" value="SAM-dependent_MTases_sf"/>
</dbReference>
<comment type="similarity">
    <text evidence="1">Belongs to the methyltransferase superfamily. LaeA methyltransferase family.</text>
</comment>
<evidence type="ECO:0000256" key="2">
    <source>
        <dbReference type="SAM" id="MobiDB-lite"/>
    </source>
</evidence>
<evidence type="ECO:0000313" key="3">
    <source>
        <dbReference type="EMBL" id="KAF9870458.1"/>
    </source>
</evidence>
<dbReference type="GeneID" id="62167913"/>
<dbReference type="RefSeq" id="XP_038739919.1">
    <property type="nucleotide sequence ID" value="XM_038894839.1"/>
</dbReference>
<feature type="compositionally biased region" description="Low complexity" evidence="2">
    <location>
        <begin position="1"/>
        <end position="26"/>
    </location>
</feature>
<gene>
    <name evidence="3" type="ORF">CkaCkLH20_12125</name>
</gene>
<sequence>MADAQEQPAAPATTDAPATTTEATTAPIPPADDNDNETSDGSVYEDSSATSLSSLRSSILEYRRENGRTYHSMSDGNLTHHLWLVTWDGELCNSPKKDGAKRVLDVGTGTGIWALEYADLHPEADVIGVDLSPIQPSYVPSNCHFEVDDVEKEWTWKRPFDFIFVRAMISSFSDWPAMVKKAYDNLEPGGYLEMHDDVFPHRCDDGTMTEDSLIYKWGNYLVEATDKIGRPITVAPKFKQMLEEAGFVDVVEKQEKWPVNTWLERDDKAQQLAPWSHAATLQGLEPASLALFTRVLDWTKEETLVFCAHVRNEVRSKDIHAYFGVYGVYGRKPEEAAEAAEAAGAPEDP</sequence>
<name>A0A9P6HT32_9PEZI</name>
<dbReference type="OrthoDB" id="2013972at2759"/>
<keyword evidence="4" id="KW-1185">Reference proteome</keyword>
<protein>
    <recommendedName>
        <fullName evidence="5">Secondary metabolism regulator LAE1</fullName>
    </recommendedName>
</protein>
<accession>A0A9P6HT32</accession>
<dbReference type="SUPFAM" id="SSF53335">
    <property type="entry name" value="S-adenosyl-L-methionine-dependent methyltransferases"/>
    <property type="match status" value="1"/>
</dbReference>
<dbReference type="AlphaFoldDB" id="A0A9P6HT32"/>
<evidence type="ECO:0000256" key="1">
    <source>
        <dbReference type="ARBA" id="ARBA00038158"/>
    </source>
</evidence>
<evidence type="ECO:0000313" key="4">
    <source>
        <dbReference type="Proteomes" id="UP000781932"/>
    </source>
</evidence>
<proteinExistence type="inferred from homology"/>
<feature type="region of interest" description="Disordered" evidence="2">
    <location>
        <begin position="1"/>
        <end position="50"/>
    </location>
</feature>
<organism evidence="3 4">
    <name type="scientific">Colletotrichum karsti</name>
    <dbReference type="NCBI Taxonomy" id="1095194"/>
    <lineage>
        <taxon>Eukaryota</taxon>
        <taxon>Fungi</taxon>
        <taxon>Dikarya</taxon>
        <taxon>Ascomycota</taxon>
        <taxon>Pezizomycotina</taxon>
        <taxon>Sordariomycetes</taxon>
        <taxon>Hypocreomycetidae</taxon>
        <taxon>Glomerellales</taxon>
        <taxon>Glomerellaceae</taxon>
        <taxon>Colletotrichum</taxon>
        <taxon>Colletotrichum boninense species complex</taxon>
    </lineage>
</organism>
<dbReference type="EMBL" id="JAATWM020000054">
    <property type="protein sequence ID" value="KAF9870458.1"/>
    <property type="molecule type" value="Genomic_DNA"/>
</dbReference>
<dbReference type="PANTHER" id="PTHR43591:SF102">
    <property type="entry name" value="S-ADENOSYL-L-METHIONINE-DEPENDENT METHYLTRANSFERASE"/>
    <property type="match status" value="1"/>
</dbReference>